<dbReference type="GO" id="GO:0003677">
    <property type="term" value="F:DNA binding"/>
    <property type="evidence" value="ECO:0007669"/>
    <property type="project" value="UniProtKB-KW"/>
</dbReference>
<reference evidence="3 4" key="1">
    <citation type="submission" date="2017-06" db="EMBL/GenBank/DDBJ databases">
        <authorList>
            <person name="Kim H.J."/>
            <person name="Triplett B.A."/>
        </authorList>
    </citation>
    <scope>NUCLEOTIDE SEQUENCE [LARGE SCALE GENOMIC DNA]</scope>
    <source>
        <strain evidence="3 4">CGMCC 4.2132</strain>
    </source>
</reference>
<evidence type="ECO:0000259" key="2">
    <source>
        <dbReference type="PROSITE" id="PS50995"/>
    </source>
</evidence>
<keyword evidence="4" id="KW-1185">Reference proteome</keyword>
<dbReference type="PANTHER" id="PTHR33164">
    <property type="entry name" value="TRANSCRIPTIONAL REGULATOR, MARR FAMILY"/>
    <property type="match status" value="1"/>
</dbReference>
<keyword evidence="3" id="KW-0238">DNA-binding</keyword>
<dbReference type="Proteomes" id="UP000198282">
    <property type="component" value="Unassembled WGS sequence"/>
</dbReference>
<dbReference type="RefSeq" id="WP_089210213.1">
    <property type="nucleotide sequence ID" value="NZ_FZOD01000031.1"/>
</dbReference>
<gene>
    <name evidence="3" type="ORF">SAMN05216276_103176</name>
</gene>
<evidence type="ECO:0000256" key="1">
    <source>
        <dbReference type="SAM" id="MobiDB-lite"/>
    </source>
</evidence>
<dbReference type="Gene3D" id="1.10.10.10">
    <property type="entry name" value="Winged helix-like DNA-binding domain superfamily/Winged helix DNA-binding domain"/>
    <property type="match status" value="1"/>
</dbReference>
<accession>A0A239L987</accession>
<sequence>MTTQRQPGGEAGSASRLRPRGTAFLLAQVGAHASARFAERISELGVVPADVGLLRMVAVQPGRSQQSLAEELGVVPSRVVALVDGLERKGLIERRRNVRDRRNHALHLTAEGTHVMSEMRTLGSAHEAEICAALDDTQRAQLAELLEAIAAQQGLTPGVHPGYRQSPQPAEEPHGRPGS</sequence>
<dbReference type="InterPro" id="IPR039422">
    <property type="entry name" value="MarR/SlyA-like"/>
</dbReference>
<feature type="domain" description="HTH marR-type" evidence="2">
    <location>
        <begin position="19"/>
        <end position="151"/>
    </location>
</feature>
<dbReference type="SMART" id="SM00347">
    <property type="entry name" value="HTH_MARR"/>
    <property type="match status" value="1"/>
</dbReference>
<evidence type="ECO:0000313" key="3">
    <source>
        <dbReference type="EMBL" id="SNT27031.1"/>
    </source>
</evidence>
<dbReference type="InterPro" id="IPR036388">
    <property type="entry name" value="WH-like_DNA-bd_sf"/>
</dbReference>
<feature type="region of interest" description="Disordered" evidence="1">
    <location>
        <begin position="155"/>
        <end position="179"/>
    </location>
</feature>
<dbReference type="GO" id="GO:0006950">
    <property type="term" value="P:response to stress"/>
    <property type="evidence" value="ECO:0007669"/>
    <property type="project" value="TreeGrafter"/>
</dbReference>
<dbReference type="OrthoDB" id="4462574at2"/>
<dbReference type="EMBL" id="FZOD01000031">
    <property type="protein sequence ID" value="SNT27031.1"/>
    <property type="molecule type" value="Genomic_DNA"/>
</dbReference>
<dbReference type="Pfam" id="PF12802">
    <property type="entry name" value="MarR_2"/>
    <property type="match status" value="1"/>
</dbReference>
<dbReference type="InterPro" id="IPR000835">
    <property type="entry name" value="HTH_MarR-typ"/>
</dbReference>
<evidence type="ECO:0000313" key="4">
    <source>
        <dbReference type="Proteomes" id="UP000198282"/>
    </source>
</evidence>
<proteinExistence type="predicted"/>
<dbReference type="PROSITE" id="PS50995">
    <property type="entry name" value="HTH_MARR_2"/>
    <property type="match status" value="1"/>
</dbReference>
<protein>
    <submittedName>
        <fullName evidence="3">DNA-binding transcriptional regulator, MarR family</fullName>
    </submittedName>
</protein>
<dbReference type="SUPFAM" id="SSF46785">
    <property type="entry name" value="Winged helix' DNA-binding domain"/>
    <property type="match status" value="1"/>
</dbReference>
<dbReference type="PANTHER" id="PTHR33164:SF89">
    <property type="entry name" value="MARR FAMILY REGULATORY PROTEIN"/>
    <property type="match status" value="1"/>
</dbReference>
<dbReference type="GO" id="GO:0003700">
    <property type="term" value="F:DNA-binding transcription factor activity"/>
    <property type="evidence" value="ECO:0007669"/>
    <property type="project" value="InterPro"/>
</dbReference>
<dbReference type="AlphaFoldDB" id="A0A239L987"/>
<organism evidence="3 4">
    <name type="scientific">Streptosporangium subroseum</name>
    <dbReference type="NCBI Taxonomy" id="106412"/>
    <lineage>
        <taxon>Bacteria</taxon>
        <taxon>Bacillati</taxon>
        <taxon>Actinomycetota</taxon>
        <taxon>Actinomycetes</taxon>
        <taxon>Streptosporangiales</taxon>
        <taxon>Streptosporangiaceae</taxon>
        <taxon>Streptosporangium</taxon>
    </lineage>
</organism>
<dbReference type="PRINTS" id="PR00598">
    <property type="entry name" value="HTHMARR"/>
</dbReference>
<name>A0A239L987_9ACTN</name>
<dbReference type="InterPro" id="IPR036390">
    <property type="entry name" value="WH_DNA-bd_sf"/>
</dbReference>